<evidence type="ECO:0000256" key="1">
    <source>
        <dbReference type="SAM" id="MobiDB-lite"/>
    </source>
</evidence>
<dbReference type="Proteomes" id="UP000624244">
    <property type="component" value="Unassembled WGS sequence"/>
</dbReference>
<evidence type="ECO:0000313" key="3">
    <source>
        <dbReference type="Proteomes" id="UP000624244"/>
    </source>
</evidence>
<protein>
    <submittedName>
        <fullName evidence="2">Uncharacterized protein</fullName>
    </submittedName>
</protein>
<name>A0A8H5ZMM0_COCSA</name>
<organism evidence="2 3">
    <name type="scientific">Cochliobolus sativus</name>
    <name type="common">Common root rot and spot blotch fungus</name>
    <name type="synonym">Bipolaris sorokiniana</name>
    <dbReference type="NCBI Taxonomy" id="45130"/>
    <lineage>
        <taxon>Eukaryota</taxon>
        <taxon>Fungi</taxon>
        <taxon>Dikarya</taxon>
        <taxon>Ascomycota</taxon>
        <taxon>Pezizomycotina</taxon>
        <taxon>Dothideomycetes</taxon>
        <taxon>Pleosporomycetidae</taxon>
        <taxon>Pleosporales</taxon>
        <taxon>Pleosporineae</taxon>
        <taxon>Pleosporaceae</taxon>
        <taxon>Bipolaris</taxon>
    </lineage>
</organism>
<evidence type="ECO:0000313" key="2">
    <source>
        <dbReference type="EMBL" id="KAF5850528.1"/>
    </source>
</evidence>
<reference evidence="2" key="1">
    <citation type="submission" date="2019-11" db="EMBL/GenBank/DDBJ databases">
        <title>Bipolaris sorokiniana Genome sequencing.</title>
        <authorList>
            <person name="Wang H."/>
        </authorList>
    </citation>
    <scope>NUCLEOTIDE SEQUENCE</scope>
</reference>
<sequence length="97" mass="10776">MHHPGNPYHNTNVTTRTKKALPRLRIPRQKLIWKESVDDLPDSSRLVDHLPGSIGLLSGGGWGRSEGGAVDTRWAWVGSRYAIFNKVAHDYAAEGCQ</sequence>
<dbReference type="AlphaFoldDB" id="A0A8H5ZMM0"/>
<proteinExistence type="predicted"/>
<accession>A0A8H5ZMM0</accession>
<gene>
    <name evidence="2" type="ORF">GGP41_002728</name>
</gene>
<comment type="caution">
    <text evidence="2">The sequence shown here is derived from an EMBL/GenBank/DDBJ whole genome shotgun (WGS) entry which is preliminary data.</text>
</comment>
<feature type="region of interest" description="Disordered" evidence="1">
    <location>
        <begin position="1"/>
        <end position="20"/>
    </location>
</feature>
<dbReference type="EMBL" id="WNKQ01000007">
    <property type="protein sequence ID" value="KAF5850528.1"/>
    <property type="molecule type" value="Genomic_DNA"/>
</dbReference>